<name>A0A0E9PV25_ANGAN</name>
<protein>
    <submittedName>
        <fullName evidence="1">Uncharacterized protein</fullName>
    </submittedName>
</protein>
<dbReference type="AlphaFoldDB" id="A0A0E9PV25"/>
<evidence type="ECO:0000313" key="1">
    <source>
        <dbReference type="EMBL" id="JAH08142.1"/>
    </source>
</evidence>
<reference evidence="1" key="1">
    <citation type="submission" date="2014-11" db="EMBL/GenBank/DDBJ databases">
        <authorList>
            <person name="Amaro Gonzalez C."/>
        </authorList>
    </citation>
    <scope>NUCLEOTIDE SEQUENCE</scope>
</reference>
<reference evidence="1" key="2">
    <citation type="journal article" date="2015" name="Fish Shellfish Immunol.">
        <title>Early steps in the European eel (Anguilla anguilla)-Vibrio vulnificus interaction in the gills: Role of the RtxA13 toxin.</title>
        <authorList>
            <person name="Callol A."/>
            <person name="Pajuelo D."/>
            <person name="Ebbesson L."/>
            <person name="Teles M."/>
            <person name="MacKenzie S."/>
            <person name="Amaro C."/>
        </authorList>
    </citation>
    <scope>NUCLEOTIDE SEQUENCE</scope>
</reference>
<accession>A0A0E9PV25</accession>
<organism evidence="1">
    <name type="scientific">Anguilla anguilla</name>
    <name type="common">European freshwater eel</name>
    <name type="synonym">Muraena anguilla</name>
    <dbReference type="NCBI Taxonomy" id="7936"/>
    <lineage>
        <taxon>Eukaryota</taxon>
        <taxon>Metazoa</taxon>
        <taxon>Chordata</taxon>
        <taxon>Craniata</taxon>
        <taxon>Vertebrata</taxon>
        <taxon>Euteleostomi</taxon>
        <taxon>Actinopterygii</taxon>
        <taxon>Neopterygii</taxon>
        <taxon>Teleostei</taxon>
        <taxon>Anguilliformes</taxon>
        <taxon>Anguillidae</taxon>
        <taxon>Anguilla</taxon>
    </lineage>
</organism>
<dbReference type="EMBL" id="GBXM01100435">
    <property type="protein sequence ID" value="JAH08142.1"/>
    <property type="molecule type" value="Transcribed_RNA"/>
</dbReference>
<sequence length="21" mass="2472">MYLKSCPIMSHFRTNKNCLGK</sequence>
<proteinExistence type="predicted"/>